<organism evidence="1 2">
    <name type="scientific">Portunus trituberculatus</name>
    <name type="common">Swimming crab</name>
    <name type="synonym">Neptunus trituberculatus</name>
    <dbReference type="NCBI Taxonomy" id="210409"/>
    <lineage>
        <taxon>Eukaryota</taxon>
        <taxon>Metazoa</taxon>
        <taxon>Ecdysozoa</taxon>
        <taxon>Arthropoda</taxon>
        <taxon>Crustacea</taxon>
        <taxon>Multicrustacea</taxon>
        <taxon>Malacostraca</taxon>
        <taxon>Eumalacostraca</taxon>
        <taxon>Eucarida</taxon>
        <taxon>Decapoda</taxon>
        <taxon>Pleocyemata</taxon>
        <taxon>Brachyura</taxon>
        <taxon>Eubrachyura</taxon>
        <taxon>Portunoidea</taxon>
        <taxon>Portunidae</taxon>
        <taxon>Portuninae</taxon>
        <taxon>Portunus</taxon>
    </lineage>
</organism>
<sequence>MQYRVCCEGGKIRRERQLGRCSGREESGVRLGLFTQSMGNLLLLLDKIDAIVEDIAYSDGDGDGVVVWAVEAAWRRVMVAEERTYLSGEYVWLHTYWLKLHLYTYVWCSFLYLDSVVAFTITLSCTYDSSADQGVPTIFNYLWLTLHFQLDHFRKLL</sequence>
<reference evidence="1 2" key="1">
    <citation type="submission" date="2019-05" db="EMBL/GenBank/DDBJ databases">
        <title>Another draft genome of Portunus trituberculatus and its Hox gene families provides insights of decapod evolution.</title>
        <authorList>
            <person name="Jeong J.-H."/>
            <person name="Song I."/>
            <person name="Kim S."/>
            <person name="Choi T."/>
            <person name="Kim D."/>
            <person name="Ryu S."/>
            <person name="Kim W."/>
        </authorList>
    </citation>
    <scope>NUCLEOTIDE SEQUENCE [LARGE SCALE GENOMIC DNA]</scope>
    <source>
        <tissue evidence="1">Muscle</tissue>
    </source>
</reference>
<name>A0A5B7JJL6_PORTR</name>
<comment type="caution">
    <text evidence="1">The sequence shown here is derived from an EMBL/GenBank/DDBJ whole genome shotgun (WGS) entry which is preliminary data.</text>
</comment>
<evidence type="ECO:0000313" key="2">
    <source>
        <dbReference type="Proteomes" id="UP000324222"/>
    </source>
</evidence>
<accession>A0A5B7JJL6</accession>
<evidence type="ECO:0000313" key="1">
    <source>
        <dbReference type="EMBL" id="MPC96402.1"/>
    </source>
</evidence>
<gene>
    <name evidence="1" type="ORF">E2C01_091660</name>
</gene>
<dbReference type="EMBL" id="VSRR010105864">
    <property type="protein sequence ID" value="MPC96402.1"/>
    <property type="molecule type" value="Genomic_DNA"/>
</dbReference>
<proteinExistence type="predicted"/>
<dbReference type="Proteomes" id="UP000324222">
    <property type="component" value="Unassembled WGS sequence"/>
</dbReference>
<keyword evidence="2" id="KW-1185">Reference proteome</keyword>
<protein>
    <submittedName>
        <fullName evidence="1">Uncharacterized protein</fullName>
    </submittedName>
</protein>
<dbReference type="AlphaFoldDB" id="A0A5B7JJL6"/>